<dbReference type="PANTHER" id="PTHR47510">
    <property type="entry name" value="REVERSE TRANSCRIPTASE DOMAIN-CONTAINING PROTEIN"/>
    <property type="match status" value="1"/>
</dbReference>
<evidence type="ECO:0000313" key="3">
    <source>
        <dbReference type="Proteomes" id="UP001431783"/>
    </source>
</evidence>
<comment type="caution">
    <text evidence="2">The sequence shown here is derived from an EMBL/GenBank/DDBJ whole genome shotgun (WGS) entry which is preliminary data.</text>
</comment>
<dbReference type="AlphaFoldDB" id="A0AAW1UTZ8"/>
<dbReference type="EMBL" id="JARQZJ010000099">
    <property type="protein sequence ID" value="KAK9886313.1"/>
    <property type="molecule type" value="Genomic_DNA"/>
</dbReference>
<name>A0AAW1UTZ8_9CUCU</name>
<accession>A0AAW1UTZ8</accession>
<gene>
    <name evidence="2" type="ORF">WA026_015824</name>
</gene>
<evidence type="ECO:0000313" key="2">
    <source>
        <dbReference type="EMBL" id="KAK9886313.1"/>
    </source>
</evidence>
<dbReference type="SUPFAM" id="SSF56672">
    <property type="entry name" value="DNA/RNA polymerases"/>
    <property type="match status" value="1"/>
</dbReference>
<reference evidence="2 3" key="1">
    <citation type="submission" date="2023-03" db="EMBL/GenBank/DDBJ databases">
        <title>Genome insight into feeding habits of ladybird beetles.</title>
        <authorList>
            <person name="Li H.-S."/>
            <person name="Huang Y.-H."/>
            <person name="Pang H."/>
        </authorList>
    </citation>
    <scope>NUCLEOTIDE SEQUENCE [LARGE SCALE GENOMIC DNA]</scope>
    <source>
        <strain evidence="2">SYSU_2023b</strain>
        <tissue evidence="2">Whole body</tissue>
    </source>
</reference>
<protein>
    <recommendedName>
        <fullName evidence="1">Reverse transcriptase domain-containing protein</fullName>
    </recommendedName>
</protein>
<dbReference type="GO" id="GO:0071897">
    <property type="term" value="P:DNA biosynthetic process"/>
    <property type="evidence" value="ECO:0007669"/>
    <property type="project" value="UniProtKB-ARBA"/>
</dbReference>
<evidence type="ECO:0000259" key="1">
    <source>
        <dbReference type="Pfam" id="PF00078"/>
    </source>
</evidence>
<proteinExistence type="predicted"/>
<organism evidence="2 3">
    <name type="scientific">Henosepilachna vigintioctopunctata</name>
    <dbReference type="NCBI Taxonomy" id="420089"/>
    <lineage>
        <taxon>Eukaryota</taxon>
        <taxon>Metazoa</taxon>
        <taxon>Ecdysozoa</taxon>
        <taxon>Arthropoda</taxon>
        <taxon>Hexapoda</taxon>
        <taxon>Insecta</taxon>
        <taxon>Pterygota</taxon>
        <taxon>Neoptera</taxon>
        <taxon>Endopterygota</taxon>
        <taxon>Coleoptera</taxon>
        <taxon>Polyphaga</taxon>
        <taxon>Cucujiformia</taxon>
        <taxon>Coccinelloidea</taxon>
        <taxon>Coccinellidae</taxon>
        <taxon>Epilachninae</taxon>
        <taxon>Epilachnini</taxon>
        <taxon>Henosepilachna</taxon>
    </lineage>
</organism>
<dbReference type="Pfam" id="PF00078">
    <property type="entry name" value="RVT_1"/>
    <property type="match status" value="1"/>
</dbReference>
<feature type="domain" description="Reverse transcriptase" evidence="1">
    <location>
        <begin position="80"/>
        <end position="191"/>
    </location>
</feature>
<keyword evidence="3" id="KW-1185">Reference proteome</keyword>
<dbReference type="Proteomes" id="UP001431783">
    <property type="component" value="Unassembled WGS sequence"/>
</dbReference>
<dbReference type="InterPro" id="IPR000477">
    <property type="entry name" value="RT_dom"/>
</dbReference>
<sequence>MIFFTQITIQFLFLLSIIRASKKLKNKFTSGVDHIPSFLVKDCIHSFAKPLSLIFNIILRNILIPKIWKVTKICPVLKSGDAALITNYRPIAILCNFAKIFEIILYDSIYRSVRTLVSPHQHGFMKNRSTVTNLACITHSLSETLNDRGQIDVIYTDIQKAFDQIDHRILLSKLKAIGFSSQLLNLMQSYFSDRFQYVKTWW</sequence>
<dbReference type="PANTHER" id="PTHR47510:SF3">
    <property type="entry name" value="ENDO_EXONUCLEASE_PHOSPHATASE DOMAIN-CONTAINING PROTEIN"/>
    <property type="match status" value="1"/>
</dbReference>
<dbReference type="InterPro" id="IPR043502">
    <property type="entry name" value="DNA/RNA_pol_sf"/>
</dbReference>